<evidence type="ECO:0000313" key="1">
    <source>
        <dbReference type="EMBL" id="RHC70976.1"/>
    </source>
</evidence>
<feature type="non-terminal residue" evidence="1">
    <location>
        <position position="83"/>
    </location>
</feature>
<proteinExistence type="predicted"/>
<comment type="caution">
    <text evidence="1">The sequence shown here is derived from an EMBL/GenBank/DDBJ whole genome shotgun (WGS) entry which is preliminary data.</text>
</comment>
<dbReference type="Proteomes" id="UP000284514">
    <property type="component" value="Unassembled WGS sequence"/>
</dbReference>
<organism evidence="1 2">
    <name type="scientific">Bacteroides uniformis</name>
    <dbReference type="NCBI Taxonomy" id="820"/>
    <lineage>
        <taxon>Bacteria</taxon>
        <taxon>Pseudomonadati</taxon>
        <taxon>Bacteroidota</taxon>
        <taxon>Bacteroidia</taxon>
        <taxon>Bacteroidales</taxon>
        <taxon>Bacteroidaceae</taxon>
        <taxon>Bacteroides</taxon>
    </lineage>
</organism>
<accession>A0A414BAA4</accession>
<dbReference type="AlphaFoldDB" id="A0A414BAA4"/>
<gene>
    <name evidence="1" type="ORF">DW831_20415</name>
</gene>
<reference evidence="1 2" key="1">
    <citation type="submission" date="2018-08" db="EMBL/GenBank/DDBJ databases">
        <title>A genome reference for cultivated species of the human gut microbiota.</title>
        <authorList>
            <person name="Zou Y."/>
            <person name="Xue W."/>
            <person name="Luo G."/>
        </authorList>
    </citation>
    <scope>NUCLEOTIDE SEQUENCE [LARGE SCALE GENOMIC DNA]</scope>
    <source>
        <strain evidence="1 2">AM34-25</strain>
    </source>
</reference>
<name>A0A414BAA4_BACUN</name>
<dbReference type="EMBL" id="QSIF01000067">
    <property type="protein sequence ID" value="RHC70976.1"/>
    <property type="molecule type" value="Genomic_DNA"/>
</dbReference>
<evidence type="ECO:0000313" key="2">
    <source>
        <dbReference type="Proteomes" id="UP000284514"/>
    </source>
</evidence>
<protein>
    <submittedName>
        <fullName evidence="1">Uncharacterized protein</fullName>
    </submittedName>
</protein>
<sequence length="83" mass="9914">MQGIMQKKYLWFLLRYKECNNNYISSNKSFPHRNVFVTPNIRNMKYKIIIGLSAILYFTGCYNREQTPRLSEAEKLMQNNPDS</sequence>